<evidence type="ECO:0000256" key="5">
    <source>
        <dbReference type="ARBA" id="ARBA00022839"/>
    </source>
</evidence>
<dbReference type="Gene3D" id="3.90.320.10">
    <property type="match status" value="1"/>
</dbReference>
<feature type="non-terminal residue" evidence="13">
    <location>
        <position position="174"/>
    </location>
</feature>
<feature type="region of interest" description="Disordered" evidence="11">
    <location>
        <begin position="48"/>
        <end position="71"/>
    </location>
</feature>
<comment type="catalytic activity">
    <reaction evidence="10">
        <text>exonucleolytic cleavage in the 5'- to 3'-direction to yield nucleoside 3'-phosphates.</text>
        <dbReference type="EC" id="3.1.12.1"/>
    </reaction>
</comment>
<dbReference type="GO" id="GO:0051536">
    <property type="term" value="F:iron-sulfur cluster binding"/>
    <property type="evidence" value="ECO:0007669"/>
    <property type="project" value="UniProtKB-KW"/>
</dbReference>
<evidence type="ECO:0000256" key="2">
    <source>
        <dbReference type="ARBA" id="ARBA00022722"/>
    </source>
</evidence>
<dbReference type="AlphaFoldDB" id="T1CGI4"/>
<accession>T1CGI4</accession>
<dbReference type="EC" id="3.1.12.1" evidence="1"/>
<reference evidence="13" key="2">
    <citation type="journal article" date="2014" name="ISME J.">
        <title>Microbial stratification in low pH oxic and suboxic macroscopic growths along an acid mine drainage.</title>
        <authorList>
            <person name="Mendez-Garcia C."/>
            <person name="Mesa V."/>
            <person name="Sprenger R.R."/>
            <person name="Richter M."/>
            <person name="Diez M.S."/>
            <person name="Solano J."/>
            <person name="Bargiela R."/>
            <person name="Golyshina O.V."/>
            <person name="Manteca A."/>
            <person name="Ramos J.L."/>
            <person name="Gallego J.R."/>
            <person name="Llorente I."/>
            <person name="Martins Dos Santos V.A."/>
            <person name="Jensen O.N."/>
            <person name="Pelaez A.I."/>
            <person name="Sanchez J."/>
            <person name="Ferrer M."/>
        </authorList>
    </citation>
    <scope>NUCLEOTIDE SEQUENCE</scope>
</reference>
<keyword evidence="6" id="KW-0408">Iron</keyword>
<dbReference type="EMBL" id="AUZX01005885">
    <property type="protein sequence ID" value="EQD66190.1"/>
    <property type="molecule type" value="Genomic_DNA"/>
</dbReference>
<reference evidence="13" key="1">
    <citation type="submission" date="2013-08" db="EMBL/GenBank/DDBJ databases">
        <authorList>
            <person name="Mendez C."/>
            <person name="Richter M."/>
            <person name="Ferrer M."/>
            <person name="Sanchez J."/>
        </authorList>
    </citation>
    <scope>NUCLEOTIDE SEQUENCE</scope>
</reference>
<dbReference type="GO" id="GO:0046872">
    <property type="term" value="F:metal ion binding"/>
    <property type="evidence" value="ECO:0007669"/>
    <property type="project" value="UniProtKB-KW"/>
</dbReference>
<dbReference type="NCBIfam" id="TIGR00372">
    <property type="entry name" value="cas4"/>
    <property type="match status" value="1"/>
</dbReference>
<keyword evidence="8" id="KW-0051">Antiviral defense</keyword>
<dbReference type="InterPro" id="IPR022765">
    <property type="entry name" value="Dna2/Cas4_DUF83"/>
</dbReference>
<evidence type="ECO:0000256" key="6">
    <source>
        <dbReference type="ARBA" id="ARBA00023004"/>
    </source>
</evidence>
<name>T1CGI4_9ZZZZ</name>
<feature type="domain" description="DUF83" evidence="12">
    <location>
        <begin position="17"/>
        <end position="167"/>
    </location>
</feature>
<dbReference type="GO" id="GO:0051607">
    <property type="term" value="P:defense response to virus"/>
    <property type="evidence" value="ECO:0007669"/>
    <property type="project" value="UniProtKB-KW"/>
</dbReference>
<evidence type="ECO:0000256" key="7">
    <source>
        <dbReference type="ARBA" id="ARBA00023014"/>
    </source>
</evidence>
<keyword evidence="2" id="KW-0540">Nuclease</keyword>
<proteinExistence type="predicted"/>
<keyword evidence="9" id="KW-0464">Manganese</keyword>
<comment type="caution">
    <text evidence="13">The sequence shown here is derived from an EMBL/GenBank/DDBJ whole genome shotgun (WGS) entry which is preliminary data.</text>
</comment>
<evidence type="ECO:0000256" key="9">
    <source>
        <dbReference type="ARBA" id="ARBA00023211"/>
    </source>
</evidence>
<organism evidence="13">
    <name type="scientific">mine drainage metagenome</name>
    <dbReference type="NCBI Taxonomy" id="410659"/>
    <lineage>
        <taxon>unclassified sequences</taxon>
        <taxon>metagenomes</taxon>
        <taxon>ecological metagenomes</taxon>
    </lineage>
</organism>
<protein>
    <recommendedName>
        <fullName evidence="1">5' to 3' exodeoxyribonuclease (nucleoside 3'-phosphate-forming)</fullName>
        <ecNumber evidence="1">3.1.12.1</ecNumber>
    </recommendedName>
</protein>
<dbReference type="GO" id="GO:0004527">
    <property type="term" value="F:exonuclease activity"/>
    <property type="evidence" value="ECO:0007669"/>
    <property type="project" value="UniProtKB-KW"/>
</dbReference>
<evidence type="ECO:0000256" key="4">
    <source>
        <dbReference type="ARBA" id="ARBA00022801"/>
    </source>
</evidence>
<evidence type="ECO:0000256" key="1">
    <source>
        <dbReference type="ARBA" id="ARBA00012768"/>
    </source>
</evidence>
<evidence type="ECO:0000256" key="10">
    <source>
        <dbReference type="ARBA" id="ARBA00033996"/>
    </source>
</evidence>
<feature type="compositionally biased region" description="Basic and acidic residues" evidence="11">
    <location>
        <begin position="48"/>
        <end position="57"/>
    </location>
</feature>
<evidence type="ECO:0000259" key="12">
    <source>
        <dbReference type="Pfam" id="PF01930"/>
    </source>
</evidence>
<keyword evidence="5" id="KW-0269">Exonuclease</keyword>
<keyword evidence="7" id="KW-0411">Iron-sulfur</keyword>
<evidence type="ECO:0000256" key="11">
    <source>
        <dbReference type="SAM" id="MobiDB-lite"/>
    </source>
</evidence>
<dbReference type="InterPro" id="IPR013343">
    <property type="entry name" value="CRISPR-assoc_prot_Cas4"/>
</dbReference>
<sequence>MKNSNEGALPDFLPVRMLNEFVYCNRLFYLEYVQGDFQDSADTIEGRSKHRNVDKDTGNLPPSSEHEAESEIETKIHAKSVMLSGEKCGLIARLDLIEGIGNDVIPVEYKKGSPPETVDHVWPSDKVQVCAQAIILRENGYKCENGVVYYFGSKQRIVVEITDELINSTISYVE</sequence>
<evidence type="ECO:0000256" key="8">
    <source>
        <dbReference type="ARBA" id="ARBA00023118"/>
    </source>
</evidence>
<evidence type="ECO:0000313" key="13">
    <source>
        <dbReference type="EMBL" id="EQD66190.1"/>
    </source>
</evidence>
<gene>
    <name evidence="13" type="ORF">B1A_08230</name>
</gene>
<keyword evidence="3" id="KW-0479">Metal-binding</keyword>
<dbReference type="Pfam" id="PF01930">
    <property type="entry name" value="Cas_Cas4"/>
    <property type="match status" value="1"/>
</dbReference>
<evidence type="ECO:0000256" key="3">
    <source>
        <dbReference type="ARBA" id="ARBA00022723"/>
    </source>
</evidence>
<dbReference type="InterPro" id="IPR011604">
    <property type="entry name" value="PDDEXK-like_dom_sf"/>
</dbReference>
<keyword evidence="4" id="KW-0378">Hydrolase</keyword>